<comment type="caution">
    <text evidence="8">The sequence shown here is derived from an EMBL/GenBank/DDBJ whole genome shotgun (WGS) entry which is preliminary data.</text>
</comment>
<keyword evidence="2" id="KW-0805">Transcription regulation</keyword>
<dbReference type="Pfam" id="PF02365">
    <property type="entry name" value="NAM"/>
    <property type="match status" value="1"/>
</dbReference>
<dbReference type="FunFam" id="2.170.150.80:FF:000005">
    <property type="entry name" value="NAC transcription factor 56"/>
    <property type="match status" value="1"/>
</dbReference>
<evidence type="ECO:0000256" key="6">
    <source>
        <dbReference type="SAM" id="MobiDB-lite"/>
    </source>
</evidence>
<evidence type="ECO:0000256" key="5">
    <source>
        <dbReference type="ARBA" id="ARBA00023242"/>
    </source>
</evidence>
<dbReference type="OrthoDB" id="1921961at2759"/>
<evidence type="ECO:0000313" key="9">
    <source>
        <dbReference type="Proteomes" id="UP000283530"/>
    </source>
</evidence>
<dbReference type="STRING" id="337451.A0A3S4PHW8"/>
<accession>A0A3S4PHW8</accession>
<dbReference type="Gene3D" id="2.170.150.80">
    <property type="entry name" value="NAC domain"/>
    <property type="match status" value="1"/>
</dbReference>
<dbReference type="SUPFAM" id="SSF101941">
    <property type="entry name" value="NAC domain"/>
    <property type="match status" value="1"/>
</dbReference>
<dbReference type="PROSITE" id="PS51005">
    <property type="entry name" value="NAC"/>
    <property type="match status" value="1"/>
</dbReference>
<dbReference type="GO" id="GO:0048608">
    <property type="term" value="P:reproductive structure development"/>
    <property type="evidence" value="ECO:0007669"/>
    <property type="project" value="UniProtKB-ARBA"/>
</dbReference>
<dbReference type="PANTHER" id="PTHR31719:SF241">
    <property type="entry name" value="NAC TRANSCRIPTION FACTOR 56"/>
    <property type="match status" value="1"/>
</dbReference>
<evidence type="ECO:0000256" key="2">
    <source>
        <dbReference type="ARBA" id="ARBA00023015"/>
    </source>
</evidence>
<dbReference type="InterPro" id="IPR036093">
    <property type="entry name" value="NAC_dom_sf"/>
</dbReference>
<keyword evidence="9" id="KW-1185">Reference proteome</keyword>
<reference evidence="8 9" key="1">
    <citation type="journal article" date="2019" name="Nat. Plants">
        <title>Stout camphor tree genome fills gaps in understanding of flowering plant genome evolution.</title>
        <authorList>
            <person name="Chaw S.M."/>
            <person name="Liu Y.C."/>
            <person name="Wu Y.W."/>
            <person name="Wang H.Y."/>
            <person name="Lin C.I."/>
            <person name="Wu C.S."/>
            <person name="Ke H.M."/>
            <person name="Chang L.Y."/>
            <person name="Hsu C.Y."/>
            <person name="Yang H.T."/>
            <person name="Sudianto E."/>
            <person name="Hsu M.H."/>
            <person name="Wu K.P."/>
            <person name="Wang L.N."/>
            <person name="Leebens-Mack J.H."/>
            <person name="Tsai I.J."/>
        </authorList>
    </citation>
    <scope>NUCLEOTIDE SEQUENCE [LARGE SCALE GENOMIC DNA]</scope>
    <source>
        <strain evidence="9">cv. Chaw 1501</strain>
        <tissue evidence="8">Young leaves</tissue>
    </source>
</reference>
<dbReference type="GO" id="GO:0005634">
    <property type="term" value="C:nucleus"/>
    <property type="evidence" value="ECO:0007669"/>
    <property type="project" value="UniProtKB-SubCell"/>
</dbReference>
<keyword evidence="4" id="KW-0804">Transcription</keyword>
<name>A0A3S4PHW8_9MAGN</name>
<dbReference type="GO" id="GO:0006355">
    <property type="term" value="P:regulation of DNA-templated transcription"/>
    <property type="evidence" value="ECO:0007669"/>
    <property type="project" value="InterPro"/>
</dbReference>
<keyword evidence="5" id="KW-0539">Nucleus</keyword>
<evidence type="ECO:0000256" key="1">
    <source>
        <dbReference type="ARBA" id="ARBA00004123"/>
    </source>
</evidence>
<comment type="subcellular location">
    <subcellularLocation>
        <location evidence="1">Nucleus</location>
    </subcellularLocation>
</comment>
<dbReference type="EMBL" id="QPKB01000008">
    <property type="protein sequence ID" value="RWR90718.1"/>
    <property type="molecule type" value="Genomic_DNA"/>
</dbReference>
<evidence type="ECO:0000256" key="3">
    <source>
        <dbReference type="ARBA" id="ARBA00023125"/>
    </source>
</evidence>
<feature type="domain" description="NAC" evidence="7">
    <location>
        <begin position="85"/>
        <end position="245"/>
    </location>
</feature>
<evidence type="ECO:0000256" key="4">
    <source>
        <dbReference type="ARBA" id="ARBA00023163"/>
    </source>
</evidence>
<proteinExistence type="predicted"/>
<protein>
    <submittedName>
        <fullName evidence="8">NAC transcription factor 25-like protein</fullName>
    </submittedName>
</protein>
<evidence type="ECO:0000313" key="8">
    <source>
        <dbReference type="EMBL" id="RWR90718.1"/>
    </source>
</evidence>
<organism evidence="8 9">
    <name type="scientific">Cinnamomum micranthum f. kanehirae</name>
    <dbReference type="NCBI Taxonomy" id="337451"/>
    <lineage>
        <taxon>Eukaryota</taxon>
        <taxon>Viridiplantae</taxon>
        <taxon>Streptophyta</taxon>
        <taxon>Embryophyta</taxon>
        <taxon>Tracheophyta</taxon>
        <taxon>Spermatophyta</taxon>
        <taxon>Magnoliopsida</taxon>
        <taxon>Magnoliidae</taxon>
        <taxon>Laurales</taxon>
        <taxon>Lauraceae</taxon>
        <taxon>Cinnamomum</taxon>
    </lineage>
</organism>
<dbReference type="AlphaFoldDB" id="A0A3S4PHW8"/>
<gene>
    <name evidence="8" type="ORF">CKAN_01982700</name>
</gene>
<dbReference type="PANTHER" id="PTHR31719">
    <property type="entry name" value="NAC TRANSCRIPTION FACTOR 56"/>
    <property type="match status" value="1"/>
</dbReference>
<dbReference type="GO" id="GO:0009791">
    <property type="term" value="P:post-embryonic development"/>
    <property type="evidence" value="ECO:0007669"/>
    <property type="project" value="UniProtKB-ARBA"/>
</dbReference>
<dbReference type="GO" id="GO:0003677">
    <property type="term" value="F:DNA binding"/>
    <property type="evidence" value="ECO:0007669"/>
    <property type="project" value="UniProtKB-KW"/>
</dbReference>
<dbReference type="InterPro" id="IPR003441">
    <property type="entry name" value="NAC-dom"/>
</dbReference>
<evidence type="ECO:0000259" key="7">
    <source>
        <dbReference type="PROSITE" id="PS51005"/>
    </source>
</evidence>
<sequence length="417" mass="46343">MTSKGTGQPTDTPNAILHLPLFVALCPLWSPPSCHPRGSLSFVSESHASRLCWSAFVIPARILNHWILEFMDSTDSSSGPRQPHLPPGFRFHPTDEELVVHYLKKKANSSPLPVTIIAEVDLYKFDPWELPGKATFGEQEWYFFSPRDRKYPNGARPNRAATSGYWKATGTDKPILTSRGNQKVGVKKALVFYGGRPPKGIKTNWIMHEYRLVDNNTTKPPSLDAASKKNSLRLDDWVLCRIYKKNISNRPMETDKDDSMDDMLASVAPSINGYQNPKPQAQRHTNFSALLDNDEIFFDGLLNDDGMNGNPMPKFASSTTNTESDLPMVSATGTLPLKRTLNSLYWNDTGPMGSPSKRLHSSDNDSMGGARSNGSNSMALLLNQLPQGAPFHQNSFLGSINDGVLRQQNQLLGLNWN</sequence>
<keyword evidence="3" id="KW-0238">DNA-binding</keyword>
<dbReference type="Proteomes" id="UP000283530">
    <property type="component" value="Unassembled WGS sequence"/>
</dbReference>
<feature type="region of interest" description="Disordered" evidence="6">
    <location>
        <begin position="348"/>
        <end position="375"/>
    </location>
</feature>